<feature type="compositionally biased region" description="Polar residues" evidence="1">
    <location>
        <begin position="66"/>
        <end position="80"/>
    </location>
</feature>
<evidence type="ECO:0000313" key="2">
    <source>
        <dbReference type="EMBL" id="MBY0099380.1"/>
    </source>
</evidence>
<keyword evidence="3" id="KW-1185">Reference proteome</keyword>
<feature type="region of interest" description="Disordered" evidence="1">
    <location>
        <begin position="49"/>
        <end position="80"/>
    </location>
</feature>
<comment type="caution">
    <text evidence="2">The sequence shown here is derived from an EMBL/GenBank/DDBJ whole genome shotgun (WGS) entry which is preliminary data.</text>
</comment>
<accession>A0ABS7KBC0</accession>
<protein>
    <submittedName>
        <fullName evidence="2">Spore germination protein</fullName>
    </submittedName>
</protein>
<organism evidence="2 3">
    <name type="scientific">Mesobacillus maritimus</name>
    <dbReference type="NCBI Taxonomy" id="1643336"/>
    <lineage>
        <taxon>Bacteria</taxon>
        <taxon>Bacillati</taxon>
        <taxon>Bacillota</taxon>
        <taxon>Bacilli</taxon>
        <taxon>Bacillales</taxon>
        <taxon>Bacillaceae</taxon>
        <taxon>Mesobacillus</taxon>
    </lineage>
</organism>
<dbReference type="EMBL" id="JACWFH010000036">
    <property type="protein sequence ID" value="MBY0099380.1"/>
    <property type="molecule type" value="Genomic_DNA"/>
</dbReference>
<proteinExistence type="predicted"/>
<dbReference type="InterPro" id="IPR019618">
    <property type="entry name" value="Spore_germination_GerPA"/>
</dbReference>
<dbReference type="Proteomes" id="UP000769780">
    <property type="component" value="Unassembled WGS sequence"/>
</dbReference>
<name>A0ABS7KBC0_9BACI</name>
<sequence length="80" mass="8373">MPYQINILNLKVNGANQNGNIDVGPTVHNSHTANSKFIGANISMGDFSPTSSVSSSGTIDTDVSDQDQIANPSMPIANQI</sequence>
<evidence type="ECO:0000256" key="1">
    <source>
        <dbReference type="SAM" id="MobiDB-lite"/>
    </source>
</evidence>
<evidence type="ECO:0000313" key="3">
    <source>
        <dbReference type="Proteomes" id="UP000769780"/>
    </source>
</evidence>
<dbReference type="Pfam" id="PF10676">
    <property type="entry name" value="gerPA"/>
    <property type="match status" value="1"/>
</dbReference>
<reference evidence="2 3" key="1">
    <citation type="submission" date="2020-07" db="EMBL/GenBank/DDBJ databases">
        <title>Fungal Genomes of the International Space Station.</title>
        <authorList>
            <person name="Seuylemezian A."/>
            <person name="Singh N.K."/>
            <person name="Wood J."/>
            <person name="Venkateswaran K."/>
        </authorList>
    </citation>
    <scope>NUCLEOTIDE SEQUENCE [LARGE SCALE GENOMIC DNA]</scope>
    <source>
        <strain evidence="2 3">PL-B2</strain>
    </source>
</reference>
<feature type="compositionally biased region" description="Low complexity" evidence="1">
    <location>
        <begin position="49"/>
        <end position="61"/>
    </location>
</feature>
<dbReference type="RefSeq" id="WP_221875599.1">
    <property type="nucleotide sequence ID" value="NZ_JACWFH010000036.1"/>
</dbReference>
<gene>
    <name evidence="2" type="ORF">H0185_21670</name>
</gene>